<feature type="binding site" evidence="11">
    <location>
        <position position="148"/>
    </location>
    <ligand>
        <name>Mn(2+)</name>
        <dbReference type="ChEBI" id="CHEBI:29035"/>
    </ligand>
</feature>
<dbReference type="FunFam" id="2.60.120.10:FF:000025">
    <property type="entry name" value="germin-like protein subfamily 2 member 1"/>
    <property type="match status" value="1"/>
</dbReference>
<sequence>MIKKVAVLLVILLFIIAVLASDPDPVMDFCIAKSADNSFTCKNSSTATVEDFTYSGIKFAGNFKQTGFSSMAVNSNVFPGLNTLGVSFVRADFGVGGVNVPHFHPRATEVAFVLEGKIYSGFVDTKNKVFAKVLEKGEVMVFPRGLVHFQMNVGDGPATILGSFDSQNPGLMRIPNAVFGSDIEEELLEKAFGLSSKELSKLKKRLTSPTLFATLYRFTPLEPHFNLVIGGKDLASMEIDPTISIS</sequence>
<keyword evidence="4 13" id="KW-0964">Secreted</keyword>
<dbReference type="SUPFAM" id="SSF51182">
    <property type="entry name" value="RmlC-like cupins"/>
    <property type="match status" value="1"/>
</dbReference>
<evidence type="ECO:0000256" key="8">
    <source>
        <dbReference type="ARBA" id="ARBA00023180"/>
    </source>
</evidence>
<dbReference type="InterPro" id="IPR001929">
    <property type="entry name" value="Germin"/>
</dbReference>
<keyword evidence="6 13" id="KW-0732">Signal</keyword>
<dbReference type="InterPro" id="IPR014710">
    <property type="entry name" value="RmlC-like_jellyroll"/>
</dbReference>
<comment type="similarity">
    <text evidence="2 13">Belongs to the germin family.</text>
</comment>
<feature type="chain" id="PRO_5019614766" description="Germin-like protein" evidence="13">
    <location>
        <begin position="21"/>
        <end position="246"/>
    </location>
</feature>
<dbReference type="GO" id="GO:0010497">
    <property type="term" value="P:plasmodesmata-mediated intercellular transport"/>
    <property type="evidence" value="ECO:0007669"/>
    <property type="project" value="UniProtKB-ARBA"/>
</dbReference>
<evidence type="ECO:0000256" key="2">
    <source>
        <dbReference type="ARBA" id="ARBA00007456"/>
    </source>
</evidence>
<proteinExistence type="inferred from homology"/>
<dbReference type="InterPro" id="IPR019780">
    <property type="entry name" value="Germin_Mn-BS"/>
</dbReference>
<dbReference type="GO" id="GO:0009506">
    <property type="term" value="C:plasmodesma"/>
    <property type="evidence" value="ECO:0007669"/>
    <property type="project" value="UniProtKB-ARBA"/>
</dbReference>
<organism evidence="15 16">
    <name type="scientific">Mucuna pruriens</name>
    <name type="common">Velvet bean</name>
    <name type="synonym">Dolichos pruriens</name>
    <dbReference type="NCBI Taxonomy" id="157652"/>
    <lineage>
        <taxon>Eukaryota</taxon>
        <taxon>Viridiplantae</taxon>
        <taxon>Streptophyta</taxon>
        <taxon>Embryophyta</taxon>
        <taxon>Tracheophyta</taxon>
        <taxon>Spermatophyta</taxon>
        <taxon>Magnoliopsida</taxon>
        <taxon>eudicotyledons</taxon>
        <taxon>Gunneridae</taxon>
        <taxon>Pentapetalae</taxon>
        <taxon>rosids</taxon>
        <taxon>fabids</taxon>
        <taxon>Fabales</taxon>
        <taxon>Fabaceae</taxon>
        <taxon>Papilionoideae</taxon>
        <taxon>50 kb inversion clade</taxon>
        <taxon>NPAAA clade</taxon>
        <taxon>indigoferoid/millettioid clade</taxon>
        <taxon>Phaseoleae</taxon>
        <taxon>Mucuna</taxon>
    </lineage>
</organism>
<dbReference type="GO" id="GO:0048046">
    <property type="term" value="C:apoplast"/>
    <property type="evidence" value="ECO:0007669"/>
    <property type="project" value="UniProtKB-SubCell"/>
</dbReference>
<accession>A0A371FYN8</accession>
<evidence type="ECO:0000256" key="10">
    <source>
        <dbReference type="PIRSR" id="PIRSR601929-1"/>
    </source>
</evidence>
<dbReference type="GO" id="GO:2000280">
    <property type="term" value="P:regulation of root development"/>
    <property type="evidence" value="ECO:0007669"/>
    <property type="project" value="UniProtKB-ARBA"/>
</dbReference>
<evidence type="ECO:0000256" key="6">
    <source>
        <dbReference type="ARBA" id="ARBA00022729"/>
    </source>
</evidence>
<dbReference type="Pfam" id="PF00190">
    <property type="entry name" value="Cupin_1"/>
    <property type="match status" value="1"/>
</dbReference>
<evidence type="ECO:0000256" key="5">
    <source>
        <dbReference type="ARBA" id="ARBA00022723"/>
    </source>
</evidence>
<evidence type="ECO:0000313" key="16">
    <source>
        <dbReference type="Proteomes" id="UP000257109"/>
    </source>
</evidence>
<dbReference type="AlphaFoldDB" id="A0A371FYN8"/>
<feature type="signal peptide" evidence="13">
    <location>
        <begin position="1"/>
        <end position="20"/>
    </location>
</feature>
<feature type="non-terminal residue" evidence="15">
    <location>
        <position position="1"/>
    </location>
</feature>
<dbReference type="InterPro" id="IPR006045">
    <property type="entry name" value="Cupin_1"/>
</dbReference>
<protein>
    <recommendedName>
        <fullName evidence="13">Germin-like protein</fullName>
    </recommendedName>
</protein>
<dbReference type="GO" id="GO:0030145">
    <property type="term" value="F:manganese ion binding"/>
    <property type="evidence" value="ECO:0007669"/>
    <property type="project" value="UniProtKB-UniRule"/>
</dbReference>
<dbReference type="SMART" id="SM00835">
    <property type="entry name" value="Cupin_1"/>
    <property type="match status" value="1"/>
</dbReference>
<feature type="binding site" evidence="11">
    <location>
        <position position="104"/>
    </location>
    <ligand>
        <name>Mn(2+)</name>
        <dbReference type="ChEBI" id="CHEBI:29035"/>
    </ligand>
</feature>
<dbReference type="InterPro" id="IPR011051">
    <property type="entry name" value="RmlC_Cupin_sf"/>
</dbReference>
<keyword evidence="7 12" id="KW-1015">Disulfide bond</keyword>
<dbReference type="EMBL" id="QJKJ01007371">
    <property type="protein sequence ID" value="RDX83391.1"/>
    <property type="molecule type" value="Genomic_DNA"/>
</dbReference>
<keyword evidence="16" id="KW-1185">Reference proteome</keyword>
<evidence type="ECO:0000256" key="7">
    <source>
        <dbReference type="ARBA" id="ARBA00023157"/>
    </source>
</evidence>
<reference evidence="15" key="1">
    <citation type="submission" date="2018-05" db="EMBL/GenBank/DDBJ databases">
        <title>Draft genome of Mucuna pruriens seed.</title>
        <authorList>
            <person name="Nnadi N.E."/>
            <person name="Vos R."/>
            <person name="Hasami M.H."/>
            <person name="Devisetty U.K."/>
            <person name="Aguiy J.C."/>
        </authorList>
    </citation>
    <scope>NUCLEOTIDE SEQUENCE [LARGE SCALE GENOMIC DNA]</scope>
    <source>
        <strain evidence="15">JCA_2017</strain>
    </source>
</reference>
<dbReference type="PRINTS" id="PR00325">
    <property type="entry name" value="GERMIN"/>
</dbReference>
<keyword evidence="5 10" id="KW-0479">Metal-binding</keyword>
<evidence type="ECO:0000256" key="13">
    <source>
        <dbReference type="RuleBase" id="RU366015"/>
    </source>
</evidence>
<dbReference type="PROSITE" id="PS00725">
    <property type="entry name" value="GERMIN"/>
    <property type="match status" value="1"/>
</dbReference>
<evidence type="ECO:0000256" key="4">
    <source>
        <dbReference type="ARBA" id="ARBA00022525"/>
    </source>
</evidence>
<dbReference type="PANTHER" id="PTHR31238">
    <property type="entry name" value="GERMIN-LIKE PROTEIN SUBFAMILY 3 MEMBER 3"/>
    <property type="match status" value="1"/>
</dbReference>
<feature type="disulfide bond" evidence="12">
    <location>
        <begin position="30"/>
        <end position="41"/>
    </location>
</feature>
<feature type="binding site" evidence="11">
    <location>
        <position position="109"/>
    </location>
    <ligand>
        <name>Mn(2+)</name>
        <dbReference type="ChEBI" id="CHEBI:29035"/>
    </ligand>
</feature>
<feature type="binding site" evidence="10">
    <location>
        <position position="99"/>
    </location>
    <ligand>
        <name>oxalate</name>
        <dbReference type="ChEBI" id="CHEBI:30623"/>
    </ligand>
</feature>
<dbReference type="OrthoDB" id="1921208at2759"/>
<feature type="domain" description="Cupin type-1" evidence="14">
    <location>
        <begin position="55"/>
        <end position="200"/>
    </location>
</feature>
<comment type="subcellular location">
    <subcellularLocation>
        <location evidence="1 13">Secreted</location>
        <location evidence="1 13">Extracellular space</location>
        <location evidence="1 13">Apoplast</location>
    </subcellularLocation>
</comment>
<evidence type="ECO:0000256" key="9">
    <source>
        <dbReference type="ARBA" id="ARBA00023211"/>
    </source>
</evidence>
<dbReference type="Proteomes" id="UP000257109">
    <property type="component" value="Unassembled WGS sequence"/>
</dbReference>
<dbReference type="CDD" id="cd02241">
    <property type="entry name" value="cupin_OxOx"/>
    <property type="match status" value="1"/>
</dbReference>
<keyword evidence="8" id="KW-0325">Glycoprotein</keyword>
<name>A0A371FYN8_MUCPR</name>
<feature type="binding site" evidence="10">
    <location>
        <position position="104"/>
    </location>
    <ligand>
        <name>oxalate</name>
        <dbReference type="ChEBI" id="CHEBI:30623"/>
    </ligand>
</feature>
<evidence type="ECO:0000256" key="3">
    <source>
        <dbReference type="ARBA" id="ARBA00022523"/>
    </source>
</evidence>
<comment type="caution">
    <text evidence="15">The sequence shown here is derived from an EMBL/GenBank/DDBJ whole genome shotgun (WGS) entry which is preliminary data.</text>
</comment>
<keyword evidence="3 13" id="KW-0052">Apoplast</keyword>
<evidence type="ECO:0000313" key="15">
    <source>
        <dbReference type="EMBL" id="RDX83391.1"/>
    </source>
</evidence>
<feature type="binding site" evidence="11">
    <location>
        <position position="102"/>
    </location>
    <ligand>
        <name>Mn(2+)</name>
        <dbReference type="ChEBI" id="CHEBI:29035"/>
    </ligand>
</feature>
<feature type="binding site" evidence="10">
    <location>
        <position position="109"/>
    </location>
    <ligand>
        <name>oxalate</name>
        <dbReference type="ChEBI" id="CHEBI:30623"/>
    </ligand>
</feature>
<evidence type="ECO:0000256" key="1">
    <source>
        <dbReference type="ARBA" id="ARBA00004271"/>
    </source>
</evidence>
<evidence type="ECO:0000259" key="14">
    <source>
        <dbReference type="SMART" id="SM00835"/>
    </source>
</evidence>
<evidence type="ECO:0000256" key="11">
    <source>
        <dbReference type="PIRSR" id="PIRSR601929-2"/>
    </source>
</evidence>
<keyword evidence="9 10" id="KW-0464">Manganese</keyword>
<gene>
    <name evidence="15" type="ORF">CR513_35689</name>
</gene>
<evidence type="ECO:0000256" key="12">
    <source>
        <dbReference type="PIRSR" id="PIRSR601929-3"/>
    </source>
</evidence>
<dbReference type="Gene3D" id="2.60.120.10">
    <property type="entry name" value="Jelly Rolls"/>
    <property type="match status" value="1"/>
</dbReference>